<evidence type="ECO:0000256" key="5">
    <source>
        <dbReference type="ARBA" id="ARBA00022989"/>
    </source>
</evidence>
<dbReference type="InterPro" id="IPR051907">
    <property type="entry name" value="DoxX-like_oxidoreductase"/>
</dbReference>
<reference evidence="9" key="1">
    <citation type="journal article" date="2019" name="Int. J. Syst. Evol. Microbiol.">
        <title>The Global Catalogue of Microorganisms (GCM) 10K type strain sequencing project: providing services to taxonomists for standard genome sequencing and annotation.</title>
        <authorList>
            <consortium name="The Broad Institute Genomics Platform"/>
            <consortium name="The Broad Institute Genome Sequencing Center for Infectious Disease"/>
            <person name="Wu L."/>
            <person name="Ma J."/>
        </authorList>
    </citation>
    <scope>NUCLEOTIDE SEQUENCE [LARGE SCALE GENOMIC DNA]</scope>
    <source>
        <strain evidence="9">JCM 17705</strain>
    </source>
</reference>
<feature type="transmembrane region" description="Helical" evidence="7">
    <location>
        <begin position="21"/>
        <end position="44"/>
    </location>
</feature>
<evidence type="ECO:0000256" key="1">
    <source>
        <dbReference type="ARBA" id="ARBA00004651"/>
    </source>
</evidence>
<keyword evidence="6 7" id="KW-0472">Membrane</keyword>
<feature type="transmembrane region" description="Helical" evidence="7">
    <location>
        <begin position="114"/>
        <end position="137"/>
    </location>
</feature>
<dbReference type="RefSeq" id="WP_345208919.1">
    <property type="nucleotide sequence ID" value="NZ_BAABFT010000001.1"/>
</dbReference>
<gene>
    <name evidence="8" type="ORF">GCM10023149_00100</name>
</gene>
<evidence type="ECO:0000256" key="3">
    <source>
        <dbReference type="ARBA" id="ARBA00022475"/>
    </source>
</evidence>
<keyword evidence="5 7" id="KW-1133">Transmembrane helix</keyword>
<organism evidence="8 9">
    <name type="scientific">Mucilaginibacter gynuensis</name>
    <dbReference type="NCBI Taxonomy" id="1302236"/>
    <lineage>
        <taxon>Bacteria</taxon>
        <taxon>Pseudomonadati</taxon>
        <taxon>Bacteroidota</taxon>
        <taxon>Sphingobacteriia</taxon>
        <taxon>Sphingobacteriales</taxon>
        <taxon>Sphingobacteriaceae</taxon>
        <taxon>Mucilaginibacter</taxon>
    </lineage>
</organism>
<evidence type="ECO:0000256" key="2">
    <source>
        <dbReference type="ARBA" id="ARBA00006679"/>
    </source>
</evidence>
<evidence type="ECO:0000313" key="8">
    <source>
        <dbReference type="EMBL" id="GAA4306739.1"/>
    </source>
</evidence>
<dbReference type="Pfam" id="PF07681">
    <property type="entry name" value="DoxX"/>
    <property type="match status" value="1"/>
</dbReference>
<evidence type="ECO:0008006" key="10">
    <source>
        <dbReference type="Google" id="ProtNLM"/>
    </source>
</evidence>
<feature type="transmembrane region" description="Helical" evidence="7">
    <location>
        <begin position="64"/>
        <end position="83"/>
    </location>
</feature>
<comment type="subcellular location">
    <subcellularLocation>
        <location evidence="1">Cell membrane</location>
        <topology evidence="1">Multi-pass membrane protein</topology>
    </subcellularLocation>
</comment>
<keyword evidence="9" id="KW-1185">Reference proteome</keyword>
<dbReference type="PANTHER" id="PTHR33452">
    <property type="entry name" value="OXIDOREDUCTASE CATD-RELATED"/>
    <property type="match status" value="1"/>
</dbReference>
<dbReference type="Proteomes" id="UP001500582">
    <property type="component" value="Unassembled WGS sequence"/>
</dbReference>
<sequence>MKLISNIETWGDSHHPKLLDFIRILLGIFLMLKGAAFFHNMPFLRDIIVETRSINASADTVEYMLYYITFAHLAGGALIFLGLVTRLAALIQLPIVFGAVFFVNVLKSTVNSELWLSIIVLALLVLFILIGSGPLSLDRVLSIDRNKDEAV</sequence>
<evidence type="ECO:0000256" key="6">
    <source>
        <dbReference type="ARBA" id="ARBA00023136"/>
    </source>
</evidence>
<feature type="transmembrane region" description="Helical" evidence="7">
    <location>
        <begin position="90"/>
        <end position="108"/>
    </location>
</feature>
<dbReference type="PANTHER" id="PTHR33452:SF1">
    <property type="entry name" value="INNER MEMBRANE PROTEIN YPHA-RELATED"/>
    <property type="match status" value="1"/>
</dbReference>
<comment type="caution">
    <text evidence="8">The sequence shown here is derived from an EMBL/GenBank/DDBJ whole genome shotgun (WGS) entry which is preliminary data.</text>
</comment>
<keyword evidence="4 7" id="KW-0812">Transmembrane</keyword>
<name>A0ABP8FLU2_9SPHI</name>
<comment type="similarity">
    <text evidence="2">Belongs to the DoxX family.</text>
</comment>
<evidence type="ECO:0000313" key="9">
    <source>
        <dbReference type="Proteomes" id="UP001500582"/>
    </source>
</evidence>
<evidence type="ECO:0000256" key="7">
    <source>
        <dbReference type="SAM" id="Phobius"/>
    </source>
</evidence>
<proteinExistence type="inferred from homology"/>
<evidence type="ECO:0000256" key="4">
    <source>
        <dbReference type="ARBA" id="ARBA00022692"/>
    </source>
</evidence>
<dbReference type="InterPro" id="IPR032808">
    <property type="entry name" value="DoxX"/>
</dbReference>
<protein>
    <recommendedName>
        <fullName evidence="10">Membrane protein YphA (DoxX/SURF4 family)</fullName>
    </recommendedName>
</protein>
<dbReference type="EMBL" id="BAABFT010000001">
    <property type="protein sequence ID" value="GAA4306739.1"/>
    <property type="molecule type" value="Genomic_DNA"/>
</dbReference>
<accession>A0ABP8FLU2</accession>
<keyword evidence="3" id="KW-1003">Cell membrane</keyword>